<comment type="caution">
    <text evidence="1">The sequence shown here is derived from an EMBL/GenBank/DDBJ whole genome shotgun (WGS) entry which is preliminary data.</text>
</comment>
<gene>
    <name evidence="1" type="ORF">ACEG17_04545</name>
</gene>
<keyword evidence="2" id="KW-1185">Reference proteome</keyword>
<reference evidence="1 2" key="1">
    <citation type="submission" date="2024-07" db="EMBL/GenBank/DDBJ databases">
        <authorList>
            <person name="Li X.-J."/>
            <person name="Wang X."/>
        </authorList>
    </citation>
    <scope>NUCLEOTIDE SEQUENCE [LARGE SCALE GENOMIC DNA]</scope>
    <source>
        <strain evidence="1 2">DSM 23441</strain>
    </source>
</reference>
<dbReference type="RefSeq" id="WP_314392621.1">
    <property type="nucleotide sequence ID" value="NZ_JBGORW010000004.1"/>
</dbReference>
<proteinExistence type="predicted"/>
<protein>
    <submittedName>
        <fullName evidence="1">Uncharacterized protein</fullName>
    </submittedName>
</protein>
<name>A0ABV4S515_9FUSO</name>
<accession>A0ABV4S515</accession>
<sequence length="262" mass="31074">MKNKISEKEMEELKWIEELELKYLNKYYYFLKFAEDEMFFGFKTKEKIKKDWQDLYGKEKDKKGKKISDFAVGAERIVYALLNGKGIGQPNSSPVGSDLFFEVEDAYIHIDMKTVQKNNIKDFDTSIFVGKNQNSYKGKIVVQNKGERKYTPALPTFYNKGSVNEKICLSYFITILYDRDNLDILVITLDCMPNGELEKYYKNRVLKAGKNKDMTRFNRIDVNKFELLPDKPYRIKVIYFNENMEQELIKKLDLYKKIYISR</sequence>
<evidence type="ECO:0000313" key="2">
    <source>
        <dbReference type="Proteomes" id="UP001571581"/>
    </source>
</evidence>
<dbReference type="Proteomes" id="UP001571581">
    <property type="component" value="Unassembled WGS sequence"/>
</dbReference>
<dbReference type="EMBL" id="JBGORW010000004">
    <property type="protein sequence ID" value="MFA3799452.1"/>
    <property type="molecule type" value="Genomic_DNA"/>
</dbReference>
<organism evidence="1 2">
    <name type="scientific">Leptotrichia hongkongensis</name>
    <dbReference type="NCBI Taxonomy" id="554406"/>
    <lineage>
        <taxon>Bacteria</taxon>
        <taxon>Fusobacteriati</taxon>
        <taxon>Fusobacteriota</taxon>
        <taxon>Fusobacteriia</taxon>
        <taxon>Fusobacteriales</taxon>
        <taxon>Leptotrichiaceae</taxon>
        <taxon>Leptotrichia</taxon>
    </lineage>
</organism>
<evidence type="ECO:0000313" key="1">
    <source>
        <dbReference type="EMBL" id="MFA3799452.1"/>
    </source>
</evidence>